<dbReference type="EMBL" id="DSXR01000051">
    <property type="protein sequence ID" value="HGS86880.1"/>
    <property type="molecule type" value="Genomic_DNA"/>
</dbReference>
<feature type="domain" description="Large ribosomal subunit protein uL30-like ferredoxin-like fold" evidence="7">
    <location>
        <begin position="11"/>
        <end position="61"/>
    </location>
</feature>
<dbReference type="OrthoDB" id="9812790at2"/>
<dbReference type="HAMAP" id="MF_01371_B">
    <property type="entry name" value="Ribosomal_uL30_B"/>
    <property type="match status" value="1"/>
</dbReference>
<evidence type="ECO:0000256" key="2">
    <source>
        <dbReference type="ARBA" id="ARBA00011838"/>
    </source>
</evidence>
<protein>
    <recommendedName>
        <fullName evidence="5">Large ribosomal subunit protein uL30</fullName>
    </recommendedName>
</protein>
<dbReference type="InterPro" id="IPR018038">
    <property type="entry name" value="Ribosomal_uL30_CS"/>
</dbReference>
<dbReference type="FunFam" id="3.30.1390.20:FF:000001">
    <property type="entry name" value="50S ribosomal protein L30"/>
    <property type="match status" value="1"/>
</dbReference>
<dbReference type="NCBIfam" id="TIGR01308">
    <property type="entry name" value="rpmD_bact"/>
    <property type="match status" value="1"/>
</dbReference>
<dbReference type="PIRSF" id="PIRSF002211">
    <property type="entry name" value="Ribosomal_L30_bac-type"/>
    <property type="match status" value="1"/>
</dbReference>
<comment type="caution">
    <text evidence="9">The sequence shown here is derived from an EMBL/GenBank/DDBJ whole genome shotgun (WGS) entry which is preliminary data.</text>
</comment>
<dbReference type="GO" id="GO:0022625">
    <property type="term" value="C:cytosolic large ribosomal subunit"/>
    <property type="evidence" value="ECO:0007669"/>
    <property type="project" value="TreeGrafter"/>
</dbReference>
<gene>
    <name evidence="5" type="primary">rpmD</name>
    <name evidence="9" type="ORF">AC812_12695</name>
    <name evidence="8" type="ORF">ENT17_04605</name>
</gene>
<dbReference type="Proteomes" id="UP000050514">
    <property type="component" value="Unassembled WGS sequence"/>
</dbReference>
<name>A0A0P6X028_9CHLR</name>
<dbReference type="GO" id="GO:0006412">
    <property type="term" value="P:translation"/>
    <property type="evidence" value="ECO:0007669"/>
    <property type="project" value="UniProtKB-UniRule"/>
</dbReference>
<evidence type="ECO:0000259" key="7">
    <source>
        <dbReference type="Pfam" id="PF00327"/>
    </source>
</evidence>
<dbReference type="InterPro" id="IPR016082">
    <property type="entry name" value="Ribosomal_uL30_ferredoxin-like"/>
</dbReference>
<dbReference type="PATRIC" id="fig|360411.5.peg.596"/>
<dbReference type="GO" id="GO:0003735">
    <property type="term" value="F:structural constituent of ribosome"/>
    <property type="evidence" value="ECO:0007669"/>
    <property type="project" value="InterPro"/>
</dbReference>
<comment type="similarity">
    <text evidence="1 5 6">Belongs to the universal ribosomal protein uL30 family.</text>
</comment>
<keyword evidence="4 5" id="KW-0687">Ribonucleoprotein</keyword>
<dbReference type="PANTHER" id="PTHR15892:SF2">
    <property type="entry name" value="LARGE RIBOSOMAL SUBUNIT PROTEIN UL30M"/>
    <property type="match status" value="1"/>
</dbReference>
<evidence type="ECO:0000256" key="5">
    <source>
        <dbReference type="HAMAP-Rule" id="MF_01371"/>
    </source>
</evidence>
<evidence type="ECO:0000313" key="9">
    <source>
        <dbReference type="EMBL" id="KPL74172.1"/>
    </source>
</evidence>
<comment type="subunit">
    <text evidence="2 5">Part of the 50S ribosomal subunit.</text>
</comment>
<evidence type="ECO:0000256" key="6">
    <source>
        <dbReference type="RuleBase" id="RU003734"/>
    </source>
</evidence>
<dbReference type="Pfam" id="PF00327">
    <property type="entry name" value="Ribosomal_L30"/>
    <property type="match status" value="1"/>
</dbReference>
<organism evidence="9 10">
    <name type="scientific">Bellilinea caldifistulae</name>
    <dbReference type="NCBI Taxonomy" id="360411"/>
    <lineage>
        <taxon>Bacteria</taxon>
        <taxon>Bacillati</taxon>
        <taxon>Chloroflexota</taxon>
        <taxon>Anaerolineae</taxon>
        <taxon>Anaerolineales</taxon>
        <taxon>Anaerolineaceae</taxon>
        <taxon>Bellilinea</taxon>
    </lineage>
</organism>
<evidence type="ECO:0000313" key="10">
    <source>
        <dbReference type="Proteomes" id="UP000050514"/>
    </source>
</evidence>
<dbReference type="EMBL" id="LGHJ01000018">
    <property type="protein sequence ID" value="KPL74172.1"/>
    <property type="molecule type" value="Genomic_DNA"/>
</dbReference>
<reference evidence="9 10" key="1">
    <citation type="submission" date="2015-07" db="EMBL/GenBank/DDBJ databases">
        <title>Draft genome of Bellilinea caldifistulae DSM 17877.</title>
        <authorList>
            <person name="Hemp J."/>
            <person name="Ward L.M."/>
            <person name="Pace L.A."/>
            <person name="Fischer W.W."/>
        </authorList>
    </citation>
    <scope>NUCLEOTIDE SEQUENCE [LARGE SCALE GENOMIC DNA]</scope>
    <source>
        <strain evidence="9 10">GOMI-1</strain>
    </source>
</reference>
<evidence type="ECO:0000256" key="4">
    <source>
        <dbReference type="ARBA" id="ARBA00023274"/>
    </source>
</evidence>
<evidence type="ECO:0000313" key="8">
    <source>
        <dbReference type="EMBL" id="HGS86880.1"/>
    </source>
</evidence>
<evidence type="ECO:0000256" key="1">
    <source>
        <dbReference type="ARBA" id="ARBA00007594"/>
    </source>
</evidence>
<dbReference type="SUPFAM" id="SSF55129">
    <property type="entry name" value="Ribosomal protein L30p/L7e"/>
    <property type="match status" value="1"/>
</dbReference>
<dbReference type="PROSITE" id="PS00634">
    <property type="entry name" value="RIBOSOMAL_L30"/>
    <property type="match status" value="1"/>
</dbReference>
<dbReference type="CDD" id="cd01658">
    <property type="entry name" value="Ribosomal_L30"/>
    <property type="match status" value="1"/>
</dbReference>
<dbReference type="InterPro" id="IPR036919">
    <property type="entry name" value="Ribo_uL30_ferredoxin-like_sf"/>
</dbReference>
<dbReference type="STRING" id="360411.AC812_12695"/>
<accession>A0A0P6X028</accession>
<keyword evidence="3 5" id="KW-0689">Ribosomal protein</keyword>
<keyword evidence="10" id="KW-1185">Reference proteome</keyword>
<sequence length="69" mass="8035">MAEKKQSPKMLRITWVKSAIGYSEQHKATIRALGLRRLNQTVIHEDTPTLRGMLRKVNHLVKIEEQVEQ</sequence>
<dbReference type="AlphaFoldDB" id="A0A0P6X028"/>
<proteinExistence type="inferred from homology"/>
<evidence type="ECO:0000256" key="3">
    <source>
        <dbReference type="ARBA" id="ARBA00022980"/>
    </source>
</evidence>
<dbReference type="PANTHER" id="PTHR15892">
    <property type="entry name" value="MITOCHONDRIAL RIBOSOMAL PROTEIN L30"/>
    <property type="match status" value="1"/>
</dbReference>
<dbReference type="Gene3D" id="3.30.1390.20">
    <property type="entry name" value="Ribosomal protein L30, ferredoxin-like fold domain"/>
    <property type="match status" value="1"/>
</dbReference>
<reference evidence="8" key="2">
    <citation type="journal article" date="2020" name="mSystems">
        <title>Genome- and Community-Level Interaction Insights into Carbon Utilization and Element Cycling Functions of Hydrothermarchaeota in Hydrothermal Sediment.</title>
        <authorList>
            <person name="Zhou Z."/>
            <person name="Liu Y."/>
            <person name="Xu W."/>
            <person name="Pan J."/>
            <person name="Luo Z.H."/>
            <person name="Li M."/>
        </authorList>
    </citation>
    <scope>NUCLEOTIDE SEQUENCE [LARGE SCALE GENOMIC DNA]</scope>
    <source>
        <strain evidence="8">SpSt-556</strain>
    </source>
</reference>
<dbReference type="InterPro" id="IPR005996">
    <property type="entry name" value="Ribosomal_uL30_bac-type"/>
</dbReference>